<evidence type="ECO:0000313" key="2">
    <source>
        <dbReference type="Proteomes" id="UP000824120"/>
    </source>
</evidence>
<accession>A0A9J5Y1M2</accession>
<sequence length="86" mass="10452">MIFEIRSNQSDLHDGQMRKMRPRWFEHVKSALVRRCYRLAIKGLLGINRRSPKKYRGELVIQLTEEMTLDLWLWRLCIRTSPMKLH</sequence>
<dbReference type="Proteomes" id="UP000824120">
    <property type="component" value="Chromosome 7"/>
</dbReference>
<protein>
    <submittedName>
        <fullName evidence="1">Uncharacterized protein</fullName>
    </submittedName>
</protein>
<proteinExistence type="predicted"/>
<reference evidence="1 2" key="1">
    <citation type="submission" date="2020-09" db="EMBL/GenBank/DDBJ databases">
        <title>De no assembly of potato wild relative species, Solanum commersonii.</title>
        <authorList>
            <person name="Cho K."/>
        </authorList>
    </citation>
    <scope>NUCLEOTIDE SEQUENCE [LARGE SCALE GENOMIC DNA]</scope>
    <source>
        <strain evidence="1">LZ3.2</strain>
        <tissue evidence="1">Leaf</tissue>
    </source>
</reference>
<comment type="caution">
    <text evidence="1">The sequence shown here is derived from an EMBL/GenBank/DDBJ whole genome shotgun (WGS) entry which is preliminary data.</text>
</comment>
<organism evidence="1 2">
    <name type="scientific">Solanum commersonii</name>
    <name type="common">Commerson's wild potato</name>
    <name type="synonym">Commerson's nightshade</name>
    <dbReference type="NCBI Taxonomy" id="4109"/>
    <lineage>
        <taxon>Eukaryota</taxon>
        <taxon>Viridiplantae</taxon>
        <taxon>Streptophyta</taxon>
        <taxon>Embryophyta</taxon>
        <taxon>Tracheophyta</taxon>
        <taxon>Spermatophyta</taxon>
        <taxon>Magnoliopsida</taxon>
        <taxon>eudicotyledons</taxon>
        <taxon>Gunneridae</taxon>
        <taxon>Pentapetalae</taxon>
        <taxon>asterids</taxon>
        <taxon>lamiids</taxon>
        <taxon>Solanales</taxon>
        <taxon>Solanaceae</taxon>
        <taxon>Solanoideae</taxon>
        <taxon>Solaneae</taxon>
        <taxon>Solanum</taxon>
    </lineage>
</organism>
<name>A0A9J5Y1M2_SOLCO</name>
<dbReference type="EMBL" id="JACXVP010000007">
    <property type="protein sequence ID" value="KAG5594531.1"/>
    <property type="molecule type" value="Genomic_DNA"/>
</dbReference>
<evidence type="ECO:0000313" key="1">
    <source>
        <dbReference type="EMBL" id="KAG5594531.1"/>
    </source>
</evidence>
<keyword evidence="2" id="KW-1185">Reference proteome</keyword>
<gene>
    <name evidence="1" type="ORF">H5410_035763</name>
</gene>
<dbReference type="AlphaFoldDB" id="A0A9J5Y1M2"/>